<evidence type="ECO:0000256" key="1">
    <source>
        <dbReference type="SAM" id="MobiDB-lite"/>
    </source>
</evidence>
<sequence length="515" mass="56274">MTTASTDPTSSPVPARSSVAGPSWCEPGLVARAGRYPLAVEAPVMAAVDMLVPGVSTVTPYARYYGLYWALSAHAEALGLDRERCQRLIRRAEVGMARISQAYDTPDHPAGISHGVNALARLAPAEGSEFAVADSTGAGSYSPRSWGFWSQYNGPSVAMGTVALDGGALRAGRHRCPAEVLAMYAPLFAVAEKGAGLILPASAFERLSLQYKEETPDLAPLRDVFTATVDGRHDPAAWTAEDRTRRATLRLLARSWQLHPQAKTWLDALADGVVFGSKAREDPVFATEDRAAAWRGVVLRHQSVGAWRRLWADLVRVVLDTDRASRHHLHEWISDVLPDSTVTNFESGLPPTIDAQGDPYPAERAITSERASAATNVAVLLLGACRLKTLSGISLRSFAGRRPTYLDPTWIAQLRKDFRNRPLAELGRRLVDDMLAQSRRVALRKVTVKSDGTINLFSRLHERNGAYFADSPEGRDNIGLRIPQLAEIATQIRLFTHDRTQPLTARGRELLELPA</sequence>
<evidence type="ECO:0000313" key="2">
    <source>
        <dbReference type="EMBL" id="REF96184.1"/>
    </source>
</evidence>
<dbReference type="AlphaFoldDB" id="A0A3D9ZI33"/>
<dbReference type="EMBL" id="QUMQ01000001">
    <property type="protein sequence ID" value="REF96184.1"/>
    <property type="molecule type" value="Genomic_DNA"/>
</dbReference>
<organism evidence="2 3">
    <name type="scientific">Asanoa ferruginea</name>
    <dbReference type="NCBI Taxonomy" id="53367"/>
    <lineage>
        <taxon>Bacteria</taxon>
        <taxon>Bacillati</taxon>
        <taxon>Actinomycetota</taxon>
        <taxon>Actinomycetes</taxon>
        <taxon>Micromonosporales</taxon>
        <taxon>Micromonosporaceae</taxon>
        <taxon>Asanoa</taxon>
    </lineage>
</organism>
<evidence type="ECO:0000313" key="3">
    <source>
        <dbReference type="Proteomes" id="UP000256913"/>
    </source>
</evidence>
<feature type="compositionally biased region" description="Polar residues" evidence="1">
    <location>
        <begin position="1"/>
        <end position="12"/>
    </location>
</feature>
<proteinExistence type="predicted"/>
<protein>
    <submittedName>
        <fullName evidence="2">Uncharacterized protein</fullName>
    </submittedName>
</protein>
<reference evidence="2 3" key="1">
    <citation type="submission" date="2018-08" db="EMBL/GenBank/DDBJ databases">
        <title>Sequencing the genomes of 1000 actinobacteria strains.</title>
        <authorList>
            <person name="Klenk H.-P."/>
        </authorList>
    </citation>
    <scope>NUCLEOTIDE SEQUENCE [LARGE SCALE GENOMIC DNA]</scope>
    <source>
        <strain evidence="2 3">DSM 44099</strain>
    </source>
</reference>
<dbReference type="Proteomes" id="UP000256913">
    <property type="component" value="Unassembled WGS sequence"/>
</dbReference>
<feature type="region of interest" description="Disordered" evidence="1">
    <location>
        <begin position="1"/>
        <end position="21"/>
    </location>
</feature>
<gene>
    <name evidence="2" type="ORF">DFJ67_2156</name>
</gene>
<accession>A0A3D9ZI33</accession>
<comment type="caution">
    <text evidence="2">The sequence shown here is derived from an EMBL/GenBank/DDBJ whole genome shotgun (WGS) entry which is preliminary data.</text>
</comment>
<keyword evidence="3" id="KW-1185">Reference proteome</keyword>
<name>A0A3D9ZI33_9ACTN</name>